<organism evidence="3 4">
    <name type="scientific">Streptomyces chlorus</name>
    <dbReference type="NCBI Taxonomy" id="887452"/>
    <lineage>
        <taxon>Bacteria</taxon>
        <taxon>Bacillati</taxon>
        <taxon>Actinomycetota</taxon>
        <taxon>Actinomycetes</taxon>
        <taxon>Kitasatosporales</taxon>
        <taxon>Streptomycetaceae</taxon>
        <taxon>Streptomyces</taxon>
    </lineage>
</organism>
<feature type="chain" id="PRO_5045142391" description="Secreted protein" evidence="2">
    <location>
        <begin position="26"/>
        <end position="205"/>
    </location>
</feature>
<keyword evidence="2" id="KW-0732">Signal</keyword>
<evidence type="ECO:0000313" key="4">
    <source>
        <dbReference type="Proteomes" id="UP001596180"/>
    </source>
</evidence>
<dbReference type="Proteomes" id="UP001596180">
    <property type="component" value="Unassembled WGS sequence"/>
</dbReference>
<name>A0ABW1DU50_9ACTN</name>
<reference evidence="4" key="1">
    <citation type="journal article" date="2019" name="Int. J. Syst. Evol. Microbiol.">
        <title>The Global Catalogue of Microorganisms (GCM) 10K type strain sequencing project: providing services to taxonomists for standard genome sequencing and annotation.</title>
        <authorList>
            <consortium name="The Broad Institute Genomics Platform"/>
            <consortium name="The Broad Institute Genome Sequencing Center for Infectious Disease"/>
            <person name="Wu L."/>
            <person name="Ma J."/>
        </authorList>
    </citation>
    <scope>NUCLEOTIDE SEQUENCE [LARGE SCALE GENOMIC DNA]</scope>
    <source>
        <strain evidence="4">JCM 10411</strain>
    </source>
</reference>
<dbReference type="RefSeq" id="WP_381359849.1">
    <property type="nucleotide sequence ID" value="NZ_JBHSOA010000012.1"/>
</dbReference>
<feature type="region of interest" description="Disordered" evidence="1">
    <location>
        <begin position="31"/>
        <end position="62"/>
    </location>
</feature>
<sequence length="205" mass="20885">MRTKRLVLAGVAALALVGGGGTALAVNGAAPPAAAGETAGGEAREAAAVQASARPTASRTAGPRVVRPYRPVEIGHGLSTALLPDGRQNSVVGPGDIGESVEQARKRIGDNIRPDTLSSGTYVDDDHVLFHGAFRADTPPAGIDIVLDSGPRHTATMLSLPGDPGWGTYCAFGDASTADTGFTVTAYAKDGGVLFEQRSDVLPRD</sequence>
<feature type="compositionally biased region" description="Low complexity" evidence="1">
    <location>
        <begin position="31"/>
        <end position="53"/>
    </location>
</feature>
<proteinExistence type="predicted"/>
<dbReference type="EMBL" id="JBHSOA010000012">
    <property type="protein sequence ID" value="MFC5851672.1"/>
    <property type="molecule type" value="Genomic_DNA"/>
</dbReference>
<protein>
    <recommendedName>
        <fullName evidence="5">Secreted protein</fullName>
    </recommendedName>
</protein>
<feature type="signal peptide" evidence="2">
    <location>
        <begin position="1"/>
        <end position="25"/>
    </location>
</feature>
<comment type="caution">
    <text evidence="3">The sequence shown here is derived from an EMBL/GenBank/DDBJ whole genome shotgun (WGS) entry which is preliminary data.</text>
</comment>
<gene>
    <name evidence="3" type="ORF">ACFPZI_07385</name>
</gene>
<dbReference type="InterPro" id="IPR006311">
    <property type="entry name" value="TAT_signal"/>
</dbReference>
<evidence type="ECO:0008006" key="5">
    <source>
        <dbReference type="Google" id="ProtNLM"/>
    </source>
</evidence>
<keyword evidence="4" id="KW-1185">Reference proteome</keyword>
<evidence type="ECO:0000256" key="1">
    <source>
        <dbReference type="SAM" id="MobiDB-lite"/>
    </source>
</evidence>
<accession>A0ABW1DU50</accession>
<evidence type="ECO:0000256" key="2">
    <source>
        <dbReference type="SAM" id="SignalP"/>
    </source>
</evidence>
<evidence type="ECO:0000313" key="3">
    <source>
        <dbReference type="EMBL" id="MFC5851672.1"/>
    </source>
</evidence>
<dbReference type="PROSITE" id="PS51318">
    <property type="entry name" value="TAT"/>
    <property type="match status" value="1"/>
</dbReference>